<proteinExistence type="predicted"/>
<comment type="caution">
    <text evidence="1">The sequence shown here is derived from an EMBL/GenBank/DDBJ whole genome shotgun (WGS) entry which is preliminary data.</text>
</comment>
<name>A0A1Y2CV66_9FUNG</name>
<evidence type="ECO:0000313" key="1">
    <source>
        <dbReference type="EMBL" id="ORY50903.1"/>
    </source>
</evidence>
<keyword evidence="2" id="KW-1185">Reference proteome</keyword>
<gene>
    <name evidence="1" type="ORF">BCR33DRAFT_712867</name>
</gene>
<sequence>MSHPFSTGSQSLPASPFKFHAVNRNLAAEAAEPDTVSGFNKSFVSNNSAAASFSQSVKSSIGIFGGGLKLRRASGSLTESRSETVEDVLNARFAHSPHIGHIDILRKIELDFQADMVAFESLIHTHCIITDKIRNLLDLVAFMNQTAAVISESHSNVRSDWPWKNTTANYTRFFALLASANEGDELFFQSNDVTLKLEARVVQKLNDYLYKILARPIWLRFFLQVASKTLTFEFTENFEFAMNQIQALVTTVLQLTNLQDSDGFNDMAALEKLMDASSCLAVDGSLDTKKSKPFNATLFLNVPSYSLRHRSSQPIPLPPKLIASFTVTEVVWDGRKRVAGKAGLGGSLQITCTQGFVVIGRGDSSGGSVKMVYVPVGLEKVSAVMQDHYVNGIDNVVEINLANSTFVVVQVPEKEERLKLCRCLNSVSGAKKPVLRKIQPDLWLVDKPIVDESSMTSLKPSSSSVSLSTESSTSEIKPQSTHFQCLCIPYLAKDGEWEKLAKCDFLIVTDADGGKPRIVLAIEATKMPIACIDVLVELEVKPAGEKEILVTMQNLSLKTFCRYMIRVKDAQKLEEVVSSIQKIKQSLTSIHLETVSQFLIRGNIPDFIKACTYLTPSLPFFVTCVATVKTGSATYPLGLTTLSLKTLESPIGDFKIMTVTAGETIVLESIITTDMLIQDCRTVTSALIKILFASKPGVEYHLELVSSVVVSYLVKNVMP</sequence>
<dbReference type="AlphaFoldDB" id="A0A1Y2CV66"/>
<organism evidence="1 2">
    <name type="scientific">Rhizoclosmatium globosum</name>
    <dbReference type="NCBI Taxonomy" id="329046"/>
    <lineage>
        <taxon>Eukaryota</taxon>
        <taxon>Fungi</taxon>
        <taxon>Fungi incertae sedis</taxon>
        <taxon>Chytridiomycota</taxon>
        <taxon>Chytridiomycota incertae sedis</taxon>
        <taxon>Chytridiomycetes</taxon>
        <taxon>Chytridiales</taxon>
        <taxon>Chytriomycetaceae</taxon>
        <taxon>Rhizoclosmatium</taxon>
    </lineage>
</organism>
<feature type="non-terminal residue" evidence="1">
    <location>
        <position position="719"/>
    </location>
</feature>
<dbReference type="EMBL" id="MCGO01000006">
    <property type="protein sequence ID" value="ORY50903.1"/>
    <property type="molecule type" value="Genomic_DNA"/>
</dbReference>
<dbReference type="Proteomes" id="UP000193642">
    <property type="component" value="Unassembled WGS sequence"/>
</dbReference>
<dbReference type="OrthoDB" id="2121391at2759"/>
<accession>A0A1Y2CV66</accession>
<evidence type="ECO:0000313" key="2">
    <source>
        <dbReference type="Proteomes" id="UP000193642"/>
    </source>
</evidence>
<reference evidence="1 2" key="1">
    <citation type="submission" date="2016-07" db="EMBL/GenBank/DDBJ databases">
        <title>Pervasive Adenine N6-methylation of Active Genes in Fungi.</title>
        <authorList>
            <consortium name="DOE Joint Genome Institute"/>
            <person name="Mondo S.J."/>
            <person name="Dannebaum R.O."/>
            <person name="Kuo R.C."/>
            <person name="Labutti K."/>
            <person name="Haridas S."/>
            <person name="Kuo A."/>
            <person name="Salamov A."/>
            <person name="Ahrendt S.R."/>
            <person name="Lipzen A."/>
            <person name="Sullivan W."/>
            <person name="Andreopoulos W.B."/>
            <person name="Clum A."/>
            <person name="Lindquist E."/>
            <person name="Daum C."/>
            <person name="Ramamoorthy G.K."/>
            <person name="Gryganskyi A."/>
            <person name="Culley D."/>
            <person name="Magnuson J.K."/>
            <person name="James T.Y."/>
            <person name="O'Malley M.A."/>
            <person name="Stajich J.E."/>
            <person name="Spatafora J.W."/>
            <person name="Visel A."/>
            <person name="Grigoriev I.V."/>
        </authorList>
    </citation>
    <scope>NUCLEOTIDE SEQUENCE [LARGE SCALE GENOMIC DNA]</scope>
    <source>
        <strain evidence="1 2">JEL800</strain>
    </source>
</reference>
<protein>
    <submittedName>
        <fullName evidence="1">Uncharacterized protein</fullName>
    </submittedName>
</protein>